<accession>A0A1B9NGB2</accession>
<protein>
    <submittedName>
        <fullName evidence="1">Uncharacterized protein</fullName>
    </submittedName>
</protein>
<gene>
    <name evidence="1" type="ORF">A7J15_00895</name>
</gene>
<comment type="caution">
    <text evidence="1">The sequence shown here is derived from an EMBL/GenBank/DDBJ whole genome shotgun (WGS) entry which is preliminary data.</text>
</comment>
<dbReference type="Proteomes" id="UP000093355">
    <property type="component" value="Unassembled WGS sequence"/>
</dbReference>
<evidence type="ECO:0000313" key="2">
    <source>
        <dbReference type="Proteomes" id="UP000093355"/>
    </source>
</evidence>
<dbReference type="Pfam" id="PF09438">
    <property type="entry name" value="DUF2017"/>
    <property type="match status" value="1"/>
</dbReference>
<dbReference type="AlphaFoldDB" id="A0A1B9NGB2"/>
<dbReference type="InterPro" id="IPR018561">
    <property type="entry name" value="AosR"/>
</dbReference>
<dbReference type="STRING" id="904291.A7J15_00895"/>
<dbReference type="EMBL" id="LXMD01000012">
    <property type="protein sequence ID" value="OCG75649.1"/>
    <property type="molecule type" value="Genomic_DNA"/>
</dbReference>
<reference evidence="1 2" key="1">
    <citation type="submission" date="2016-05" db="EMBL/GenBank/DDBJ databases">
        <authorList>
            <person name="Lavstsen T."/>
            <person name="Jespersen J.S."/>
        </authorList>
    </citation>
    <scope>NUCLEOTIDE SEQUENCE [LARGE SCALE GENOMIC DNA]</scope>
    <source>
        <strain evidence="1 2">YLB-01</strain>
    </source>
</reference>
<organism evidence="1 2">
    <name type="scientific">Microbacterium sediminis</name>
    <dbReference type="NCBI Taxonomy" id="904291"/>
    <lineage>
        <taxon>Bacteria</taxon>
        <taxon>Bacillati</taxon>
        <taxon>Actinomycetota</taxon>
        <taxon>Actinomycetes</taxon>
        <taxon>Micrococcales</taxon>
        <taxon>Microbacteriaceae</taxon>
        <taxon>Microbacterium</taxon>
    </lineage>
</organism>
<sequence>MSDRMIMLTLTRIEAGHLADLVGQFTELVNATPTDPDPALDRLTPDAYPEDPDASREFRSLTRGDLLHRRAHDAAVVKRALEGIEPLDGSDDDFAPADIAIPGDQVDAWLRTLTAVRLVIANRLGIASEDDHDPSDPRFGVYDWLGYRLDGLVQAADSLGD</sequence>
<evidence type="ECO:0000313" key="1">
    <source>
        <dbReference type="EMBL" id="OCG75649.1"/>
    </source>
</evidence>
<name>A0A1B9NGB2_9MICO</name>
<dbReference type="RefSeq" id="WP_067022990.1">
    <property type="nucleotide sequence ID" value="NZ_CP038256.1"/>
</dbReference>
<proteinExistence type="predicted"/>
<keyword evidence="2" id="KW-1185">Reference proteome</keyword>